<dbReference type="AlphaFoldDB" id="A0A1F7SKX9"/>
<reference evidence="2 3" key="1">
    <citation type="journal article" date="2016" name="Nat. Commun.">
        <title>Thousands of microbial genomes shed light on interconnected biogeochemical processes in an aquifer system.</title>
        <authorList>
            <person name="Anantharaman K."/>
            <person name="Brown C.T."/>
            <person name="Hug L.A."/>
            <person name="Sharon I."/>
            <person name="Castelle C.J."/>
            <person name="Probst A.J."/>
            <person name="Thomas B.C."/>
            <person name="Singh A."/>
            <person name="Wilkins M.J."/>
            <person name="Karaoz U."/>
            <person name="Brodie E.L."/>
            <person name="Williams K.H."/>
            <person name="Hubbard S.S."/>
            <person name="Banfield J.F."/>
        </authorList>
    </citation>
    <scope>NUCLEOTIDE SEQUENCE [LARGE SCALE GENOMIC DNA]</scope>
</reference>
<dbReference type="EMBL" id="MGDJ01000010">
    <property type="protein sequence ID" value="OGL53874.1"/>
    <property type="molecule type" value="Genomic_DNA"/>
</dbReference>
<dbReference type="Pfam" id="PF12674">
    <property type="entry name" value="Zn_ribbon_2"/>
    <property type="match status" value="1"/>
</dbReference>
<feature type="domain" description="Putative zinc ribbon" evidence="1">
    <location>
        <begin position="3"/>
        <end position="75"/>
    </location>
</feature>
<gene>
    <name evidence="2" type="ORF">A3K55_01645</name>
</gene>
<evidence type="ECO:0000259" key="1">
    <source>
        <dbReference type="Pfam" id="PF12674"/>
    </source>
</evidence>
<evidence type="ECO:0000313" key="3">
    <source>
        <dbReference type="Proteomes" id="UP000185874"/>
    </source>
</evidence>
<dbReference type="InterPro" id="IPR025868">
    <property type="entry name" value="Zn_ribbon_dom_put"/>
</dbReference>
<protein>
    <recommendedName>
        <fullName evidence="1">Putative zinc ribbon domain-containing protein</fullName>
    </recommendedName>
</protein>
<comment type="caution">
    <text evidence="2">The sequence shown here is derived from an EMBL/GenBank/DDBJ whole genome shotgun (WGS) entry which is preliminary data.</text>
</comment>
<proteinExistence type="predicted"/>
<organism evidence="2 3">
    <name type="scientific">Candidatus Shapirobacteria bacterium RBG_13_44_7</name>
    <dbReference type="NCBI Taxonomy" id="1802149"/>
    <lineage>
        <taxon>Bacteria</taxon>
        <taxon>Candidatus Shapironibacteriota</taxon>
    </lineage>
</organism>
<name>A0A1F7SKX9_9BACT</name>
<evidence type="ECO:0000313" key="2">
    <source>
        <dbReference type="EMBL" id="OGL53874.1"/>
    </source>
</evidence>
<sequence>MNICQSCGMPLEEKTTSKHDPCYCIYCQNQDTSQLATYDQVRQGSIDAAVRLMGKTVEEATKIANEMLPLLPRWQK</sequence>
<accession>A0A1F7SKX9</accession>
<dbReference type="Proteomes" id="UP000185874">
    <property type="component" value="Unassembled WGS sequence"/>
</dbReference>